<comment type="caution">
    <text evidence="9">The sequence shown here is derived from an EMBL/GenBank/DDBJ whole genome shotgun (WGS) entry which is preliminary data.</text>
</comment>
<dbReference type="InterPro" id="IPR011990">
    <property type="entry name" value="TPR-like_helical_dom_sf"/>
</dbReference>
<protein>
    <submittedName>
        <fullName evidence="9">RagB/SusD family nutrient uptake outer membrane protein</fullName>
    </submittedName>
</protein>
<dbReference type="EMBL" id="JADYTN010000011">
    <property type="protein sequence ID" value="MCF2563691.1"/>
    <property type="molecule type" value="Genomic_DNA"/>
</dbReference>
<keyword evidence="4" id="KW-0472">Membrane</keyword>
<dbReference type="Pfam" id="PF14322">
    <property type="entry name" value="SusD-like_3"/>
    <property type="match status" value="1"/>
</dbReference>
<sequence>MKLNKIFISGMAMLSLTACDDFLAVDPDSTSANTEFIYNNEGEISTALNGVYAQILSGNTFGNNLYKDFQLNSDVDFSTNTSESASGNKPARFDTRSDAGNVKVLWNALYSGVETANEFIFNLKNSKLYEEKMKTEIADGENTGGVVTEEVPNVTKLTQMMGEAKVMRAMFYHELLSYWGDIPFTFKATYETNNLYPEVTDRQVVSDSLIADLRHAAEWMQSDKDATLDAPERISKEAAYAMIARLALQAGGYSLNHDANDVNGYKMTRPSNYKEYYQIARDYAKKVIDAGGHSLNKSFRDVFVDECNHIVNKGDDAIFEIPFGKNFSGAWGYAQGPKSEVDANNETDFSNQAWGSTSGNVRTTRFYRHMFKEGDARRDYVCGTWGYSNQGLPAINFSYTMYNNKWSKLWNTVGLGKASTGNTGINFAYIRYADVLLMFAEADNEVNGAPTQEAIDAVNQVRRRAYNGVNYELTSAQTATKEDFLKAVLDERKFEFAGENMRWKDLVRNNLYSEQIFYTFLAYYGVAEDQSTSSPYIDMISEHDGIDYANISAMNNIYYVYVKNTGDANFPNSNLYMLYIVNPWTADVQPSSKPEDYFANLGLPYEPVSARAITGQTSSAKDVAWGNSENIWSKDGVLKNEVLYSLFGYIRGDEDGSIKIVNNGAVVNFDIDTQNPEATVQQLPAVRYLLPYPQEAIARSDGRYKNYYGF</sequence>
<name>A0ABS9CID9_9BACT</name>
<feature type="domain" description="SusD-like N-terminal" evidence="8">
    <location>
        <begin position="21"/>
        <end position="248"/>
    </location>
</feature>
<organism evidence="9 10">
    <name type="scientific">Xylanibacter brevis</name>
    <dbReference type="NCBI Taxonomy" id="83231"/>
    <lineage>
        <taxon>Bacteria</taxon>
        <taxon>Pseudomonadati</taxon>
        <taxon>Bacteroidota</taxon>
        <taxon>Bacteroidia</taxon>
        <taxon>Bacteroidales</taxon>
        <taxon>Prevotellaceae</taxon>
        <taxon>Xylanibacter</taxon>
    </lineage>
</organism>
<dbReference type="InterPro" id="IPR033985">
    <property type="entry name" value="SusD-like_N"/>
</dbReference>
<dbReference type="RefSeq" id="WP_301637996.1">
    <property type="nucleotide sequence ID" value="NZ_JADYTN010000011.1"/>
</dbReference>
<dbReference type="SUPFAM" id="SSF48452">
    <property type="entry name" value="TPR-like"/>
    <property type="match status" value="1"/>
</dbReference>
<proteinExistence type="inferred from homology"/>
<keyword evidence="5" id="KW-0998">Cell outer membrane</keyword>
<evidence type="ECO:0000256" key="3">
    <source>
        <dbReference type="ARBA" id="ARBA00022729"/>
    </source>
</evidence>
<reference evidence="9 10" key="1">
    <citation type="submission" date="2020-12" db="EMBL/GenBank/DDBJ databases">
        <title>Whole genome sequences of gut porcine anaerobes.</title>
        <authorList>
            <person name="Kubasova T."/>
            <person name="Jahodarova E."/>
            <person name="Rychlik I."/>
        </authorList>
    </citation>
    <scope>NUCLEOTIDE SEQUENCE [LARGE SCALE GENOMIC DNA]</scope>
    <source>
        <strain evidence="9 10">An925</strain>
    </source>
</reference>
<dbReference type="InterPro" id="IPR012944">
    <property type="entry name" value="SusD_RagB_dom"/>
</dbReference>
<evidence type="ECO:0000256" key="4">
    <source>
        <dbReference type="ARBA" id="ARBA00023136"/>
    </source>
</evidence>
<feature type="domain" description="RagB/SusD" evidence="7">
    <location>
        <begin position="365"/>
        <end position="520"/>
    </location>
</feature>
<evidence type="ECO:0000256" key="2">
    <source>
        <dbReference type="ARBA" id="ARBA00006275"/>
    </source>
</evidence>
<dbReference type="PROSITE" id="PS51257">
    <property type="entry name" value="PROKAR_LIPOPROTEIN"/>
    <property type="match status" value="1"/>
</dbReference>
<comment type="similarity">
    <text evidence="2">Belongs to the SusD family.</text>
</comment>
<feature type="signal peptide" evidence="6">
    <location>
        <begin position="1"/>
        <end position="20"/>
    </location>
</feature>
<dbReference type="Gene3D" id="1.25.40.390">
    <property type="match status" value="1"/>
</dbReference>
<keyword evidence="10" id="KW-1185">Reference proteome</keyword>
<accession>A0ABS9CID9</accession>
<comment type="subcellular location">
    <subcellularLocation>
        <location evidence="1">Cell outer membrane</location>
    </subcellularLocation>
</comment>
<evidence type="ECO:0000256" key="1">
    <source>
        <dbReference type="ARBA" id="ARBA00004442"/>
    </source>
</evidence>
<evidence type="ECO:0000313" key="9">
    <source>
        <dbReference type="EMBL" id="MCF2563691.1"/>
    </source>
</evidence>
<dbReference type="Proteomes" id="UP001200470">
    <property type="component" value="Unassembled WGS sequence"/>
</dbReference>
<evidence type="ECO:0000259" key="7">
    <source>
        <dbReference type="Pfam" id="PF07980"/>
    </source>
</evidence>
<evidence type="ECO:0000256" key="5">
    <source>
        <dbReference type="ARBA" id="ARBA00023237"/>
    </source>
</evidence>
<evidence type="ECO:0000313" key="10">
    <source>
        <dbReference type="Proteomes" id="UP001200470"/>
    </source>
</evidence>
<keyword evidence="3 6" id="KW-0732">Signal</keyword>
<feature type="chain" id="PRO_5046466416" evidence="6">
    <location>
        <begin position="21"/>
        <end position="710"/>
    </location>
</feature>
<gene>
    <name evidence="9" type="ORF">I6E12_06150</name>
</gene>
<evidence type="ECO:0000256" key="6">
    <source>
        <dbReference type="SAM" id="SignalP"/>
    </source>
</evidence>
<evidence type="ECO:0000259" key="8">
    <source>
        <dbReference type="Pfam" id="PF14322"/>
    </source>
</evidence>
<dbReference type="Pfam" id="PF07980">
    <property type="entry name" value="SusD_RagB"/>
    <property type="match status" value="1"/>
</dbReference>